<evidence type="ECO:0000256" key="7">
    <source>
        <dbReference type="RuleBase" id="RU363032"/>
    </source>
</evidence>
<keyword evidence="10" id="KW-1185">Reference proteome</keyword>
<dbReference type="AlphaFoldDB" id="A0A2U9SCL5"/>
<feature type="transmembrane region" description="Helical" evidence="7">
    <location>
        <begin position="161"/>
        <end position="187"/>
    </location>
</feature>
<evidence type="ECO:0000256" key="2">
    <source>
        <dbReference type="ARBA" id="ARBA00022448"/>
    </source>
</evidence>
<feature type="transmembrane region" description="Helical" evidence="7">
    <location>
        <begin position="225"/>
        <end position="246"/>
    </location>
</feature>
<dbReference type="Pfam" id="PF00528">
    <property type="entry name" value="BPD_transp_1"/>
    <property type="match status" value="1"/>
</dbReference>
<dbReference type="OrthoDB" id="9804353at2"/>
<evidence type="ECO:0000256" key="6">
    <source>
        <dbReference type="ARBA" id="ARBA00023136"/>
    </source>
</evidence>
<dbReference type="PANTHER" id="PTHR30151:SF0">
    <property type="entry name" value="ABC TRANSPORTER PERMEASE PROTEIN MJ0413-RELATED"/>
    <property type="match status" value="1"/>
</dbReference>
<dbReference type="InterPro" id="IPR000515">
    <property type="entry name" value="MetI-like"/>
</dbReference>
<feature type="domain" description="ABC transmembrane type-1" evidence="8">
    <location>
        <begin position="161"/>
        <end position="341"/>
    </location>
</feature>
<comment type="similarity">
    <text evidence="7">Belongs to the binding-protein-dependent transport system permease family.</text>
</comment>
<organism evidence="9 10">
    <name type="scientific">Azospirillum ramasamyi</name>
    <dbReference type="NCBI Taxonomy" id="682998"/>
    <lineage>
        <taxon>Bacteria</taxon>
        <taxon>Pseudomonadati</taxon>
        <taxon>Pseudomonadota</taxon>
        <taxon>Alphaproteobacteria</taxon>
        <taxon>Rhodospirillales</taxon>
        <taxon>Azospirillaceae</taxon>
        <taxon>Azospirillum</taxon>
    </lineage>
</organism>
<evidence type="ECO:0000256" key="3">
    <source>
        <dbReference type="ARBA" id="ARBA00022475"/>
    </source>
</evidence>
<name>A0A2U9SCL5_9PROT</name>
<dbReference type="Gene3D" id="1.10.3720.10">
    <property type="entry name" value="MetI-like"/>
    <property type="match status" value="1"/>
</dbReference>
<proteinExistence type="inferred from homology"/>
<feature type="transmembrane region" description="Helical" evidence="7">
    <location>
        <begin position="74"/>
        <end position="93"/>
    </location>
</feature>
<dbReference type="SUPFAM" id="SSF161098">
    <property type="entry name" value="MetI-like"/>
    <property type="match status" value="1"/>
</dbReference>
<feature type="transmembrane region" description="Helical" evidence="7">
    <location>
        <begin position="199"/>
        <end position="219"/>
    </location>
</feature>
<dbReference type="EMBL" id="CP029831">
    <property type="protein sequence ID" value="AWU96366.1"/>
    <property type="molecule type" value="Genomic_DNA"/>
</dbReference>
<dbReference type="PANTHER" id="PTHR30151">
    <property type="entry name" value="ALKANE SULFONATE ABC TRANSPORTER-RELATED, MEMBRANE SUBUNIT"/>
    <property type="match status" value="1"/>
</dbReference>
<dbReference type="GO" id="GO:0055085">
    <property type="term" value="P:transmembrane transport"/>
    <property type="evidence" value="ECO:0007669"/>
    <property type="project" value="InterPro"/>
</dbReference>
<keyword evidence="4 7" id="KW-0812">Transmembrane</keyword>
<gene>
    <name evidence="9" type="ORF">DM194_18965</name>
</gene>
<accession>A0A2U9SCL5</accession>
<evidence type="ECO:0000256" key="1">
    <source>
        <dbReference type="ARBA" id="ARBA00004651"/>
    </source>
</evidence>
<evidence type="ECO:0000259" key="8">
    <source>
        <dbReference type="PROSITE" id="PS50928"/>
    </source>
</evidence>
<protein>
    <submittedName>
        <fullName evidence="9">ABC transporter permease</fullName>
    </submittedName>
</protein>
<keyword evidence="5 7" id="KW-1133">Transmembrane helix</keyword>
<evidence type="ECO:0000256" key="5">
    <source>
        <dbReference type="ARBA" id="ARBA00022989"/>
    </source>
</evidence>
<dbReference type="KEGG" id="azm:DM194_18965"/>
<dbReference type="RefSeq" id="WP_111069106.1">
    <property type="nucleotide sequence ID" value="NZ_CP029831.1"/>
</dbReference>
<dbReference type="PROSITE" id="PS50928">
    <property type="entry name" value="ABC_TM1"/>
    <property type="match status" value="1"/>
</dbReference>
<feature type="transmembrane region" description="Helical" evidence="7">
    <location>
        <begin position="33"/>
        <end position="54"/>
    </location>
</feature>
<dbReference type="InterPro" id="IPR035906">
    <property type="entry name" value="MetI-like_sf"/>
</dbReference>
<feature type="transmembrane region" description="Helical" evidence="7">
    <location>
        <begin position="267"/>
        <end position="297"/>
    </location>
</feature>
<evidence type="ECO:0000313" key="9">
    <source>
        <dbReference type="EMBL" id="AWU96366.1"/>
    </source>
</evidence>
<dbReference type="GO" id="GO:0005886">
    <property type="term" value="C:plasma membrane"/>
    <property type="evidence" value="ECO:0007669"/>
    <property type="project" value="UniProtKB-SubCell"/>
</dbReference>
<geneLocation type="plasmid" evidence="9 10">
    <name>unnamed7</name>
</geneLocation>
<keyword evidence="6 7" id="KW-0472">Membrane</keyword>
<dbReference type="Proteomes" id="UP000249605">
    <property type="component" value="Plasmid unnamed7"/>
</dbReference>
<sequence>MSVNDTAAALPAANGGALPSGASPSFTLLPSDLPLRFSAAALLWFAASGVTALWPDAADSVDAVAWERTGEFASLLVVAAGLLALVAPLTAVIRPAPRSRLGSFIAGLSASVPWLIALALGVIAWEILTAKLGLLPRPFFVPPQALLEVYLDDWPRLLDCFAASLTLLVTGYAVGSVLGVVTGVAIGWSRAVGYWVHPVLRLIGPLPATAWLPIAFFAFPTSWSASVFLIALASGVPVTVLTWSGVAGVNSAYYDIARTLGASQRFLVLKVAVPAAMPHVFVGLFMGLGASFAVLVVAEMLGVKSGVGWYLQWAQGWAAYGNMYAALLMMALLCSGLVALLFRVRDRLLAWQKGMLKW</sequence>
<feature type="transmembrane region" description="Helical" evidence="7">
    <location>
        <begin position="105"/>
        <end position="128"/>
    </location>
</feature>
<keyword evidence="2 7" id="KW-0813">Transport</keyword>
<comment type="subcellular location">
    <subcellularLocation>
        <location evidence="1 7">Cell membrane</location>
        <topology evidence="1 7">Multi-pass membrane protein</topology>
    </subcellularLocation>
</comment>
<dbReference type="CDD" id="cd06261">
    <property type="entry name" value="TM_PBP2"/>
    <property type="match status" value="1"/>
</dbReference>
<evidence type="ECO:0000313" key="10">
    <source>
        <dbReference type="Proteomes" id="UP000249605"/>
    </source>
</evidence>
<keyword evidence="9" id="KW-0614">Plasmid</keyword>
<reference evidence="9 10" key="1">
    <citation type="submission" date="2018-06" db="EMBL/GenBank/DDBJ databases">
        <title>Complete genome sequencing of Azospirillum sp. M2T2B2.</title>
        <authorList>
            <person name="Heo J."/>
            <person name="Kim S.-J."/>
            <person name="Kwon S.-W."/>
            <person name="Anandham R."/>
        </authorList>
    </citation>
    <scope>NUCLEOTIDE SEQUENCE [LARGE SCALE GENOMIC DNA]</scope>
    <source>
        <strain evidence="9 10">M2T2B2</strain>
        <plasmid evidence="9 10">unnamed7</plasmid>
    </source>
</reference>
<evidence type="ECO:0000256" key="4">
    <source>
        <dbReference type="ARBA" id="ARBA00022692"/>
    </source>
</evidence>
<feature type="transmembrane region" description="Helical" evidence="7">
    <location>
        <begin position="317"/>
        <end position="342"/>
    </location>
</feature>
<keyword evidence="3" id="KW-1003">Cell membrane</keyword>